<dbReference type="InterPro" id="IPR006321">
    <property type="entry name" value="PilT/PilU"/>
</dbReference>
<feature type="domain" description="Bacterial type II secretion system protein E" evidence="2">
    <location>
        <begin position="195"/>
        <end position="209"/>
    </location>
</feature>
<evidence type="ECO:0000256" key="1">
    <source>
        <dbReference type="ARBA" id="ARBA00006611"/>
    </source>
</evidence>
<dbReference type="InterPro" id="IPR027417">
    <property type="entry name" value="P-loop_NTPase"/>
</dbReference>
<dbReference type="Pfam" id="PF00437">
    <property type="entry name" value="T2SSE"/>
    <property type="match status" value="1"/>
</dbReference>
<dbReference type="CDD" id="cd01131">
    <property type="entry name" value="PilT"/>
    <property type="match status" value="1"/>
</dbReference>
<dbReference type="Gene3D" id="3.30.450.90">
    <property type="match status" value="1"/>
</dbReference>
<dbReference type="PANTHER" id="PTHR30486">
    <property type="entry name" value="TWITCHING MOTILITY PROTEIN PILT"/>
    <property type="match status" value="1"/>
</dbReference>
<keyword evidence="4" id="KW-1185">Reference proteome</keyword>
<dbReference type="OrthoDB" id="9805147at2"/>
<dbReference type="InterPro" id="IPR050921">
    <property type="entry name" value="T4SS_GSP_E_ATPase"/>
</dbReference>
<dbReference type="GO" id="GO:0005524">
    <property type="term" value="F:ATP binding"/>
    <property type="evidence" value="ECO:0007669"/>
    <property type="project" value="InterPro"/>
</dbReference>
<protein>
    <submittedName>
        <fullName evidence="3">Pilus retraction ATPase PilT</fullName>
    </submittedName>
</protein>
<dbReference type="Proteomes" id="UP000324159">
    <property type="component" value="Unassembled WGS sequence"/>
</dbReference>
<dbReference type="RefSeq" id="WP_148896200.1">
    <property type="nucleotide sequence ID" value="NZ_VNIB01000008.1"/>
</dbReference>
<dbReference type="AlphaFoldDB" id="A0A5D3WH26"/>
<dbReference type="EMBL" id="VNIB01000008">
    <property type="protein sequence ID" value="TYO98126.1"/>
    <property type="molecule type" value="Genomic_DNA"/>
</dbReference>
<dbReference type="GO" id="GO:0016887">
    <property type="term" value="F:ATP hydrolysis activity"/>
    <property type="evidence" value="ECO:0007669"/>
    <property type="project" value="InterPro"/>
</dbReference>
<proteinExistence type="inferred from homology"/>
<dbReference type="PANTHER" id="PTHR30486:SF6">
    <property type="entry name" value="TYPE IV PILUS RETRACTATION ATPASE PILT"/>
    <property type="match status" value="1"/>
</dbReference>
<organism evidence="3 4">
    <name type="scientific">Geothermobacter ehrlichii</name>
    <dbReference type="NCBI Taxonomy" id="213224"/>
    <lineage>
        <taxon>Bacteria</taxon>
        <taxon>Pseudomonadati</taxon>
        <taxon>Thermodesulfobacteriota</taxon>
        <taxon>Desulfuromonadia</taxon>
        <taxon>Desulfuromonadales</taxon>
        <taxon>Geothermobacteraceae</taxon>
        <taxon>Geothermobacter</taxon>
    </lineage>
</organism>
<dbReference type="InterPro" id="IPR003593">
    <property type="entry name" value="AAA+_ATPase"/>
</dbReference>
<comment type="similarity">
    <text evidence="1">Belongs to the GSP E family.</text>
</comment>
<dbReference type="Gene3D" id="3.40.50.300">
    <property type="entry name" value="P-loop containing nucleotide triphosphate hydrolases"/>
    <property type="match status" value="1"/>
</dbReference>
<gene>
    <name evidence="3" type="ORF">EDC39_10863</name>
</gene>
<dbReference type="PROSITE" id="PS00662">
    <property type="entry name" value="T2SP_E"/>
    <property type="match status" value="1"/>
</dbReference>
<sequence>MAKIDALFKILRDRGGSDLHISPQNPPLMRVSGELQPVVNQVLTSQHCKALLYEIMSDAQRKSFEQDHDLDFAYEVPPLKARFRANIFRGRLGTSGVFRIIPTEILSAEQLGLPEVVLRFTEHKKGLVLVTGPTGSGKSTTLAAMIDHVNRTRAEHILTIEDPIEFVHISQKSLVNQREVGHHTLSFAAALKAALREDPDIILVGEMRDLETIELAITAAETGHLVFGTLHTSSAAKTVDRIINVFPTNQQEQIRTMLAESLKGVIAQQLPRTVDGKRCAAMEILSVTPAVANLIREGKTFQIPSIIQTGRNEGMQLMDQALQELLQKKRISAEEAYRFALNKAQFAPLLKEAKP</sequence>
<evidence type="ECO:0000259" key="2">
    <source>
        <dbReference type="PROSITE" id="PS00662"/>
    </source>
</evidence>
<dbReference type="InterPro" id="IPR001482">
    <property type="entry name" value="T2SS/T4SS_dom"/>
</dbReference>
<name>A0A5D3WH26_9BACT</name>
<reference evidence="3 4" key="1">
    <citation type="submission" date="2019-07" db="EMBL/GenBank/DDBJ databases">
        <title>Genomic Encyclopedia of Type Strains, Phase IV (KMG-IV): sequencing the most valuable type-strain genomes for metagenomic binning, comparative biology and taxonomic classification.</title>
        <authorList>
            <person name="Goeker M."/>
        </authorList>
    </citation>
    <scope>NUCLEOTIDE SEQUENCE [LARGE SCALE GENOMIC DNA]</scope>
    <source>
        <strain evidence="3 4">SS015</strain>
    </source>
</reference>
<dbReference type="SUPFAM" id="SSF52540">
    <property type="entry name" value="P-loop containing nucleoside triphosphate hydrolases"/>
    <property type="match status" value="1"/>
</dbReference>
<dbReference type="SMART" id="SM00382">
    <property type="entry name" value="AAA"/>
    <property type="match status" value="1"/>
</dbReference>
<evidence type="ECO:0000313" key="3">
    <source>
        <dbReference type="EMBL" id="TYO98126.1"/>
    </source>
</evidence>
<dbReference type="NCBIfam" id="TIGR01420">
    <property type="entry name" value="pilT_fam"/>
    <property type="match status" value="1"/>
</dbReference>
<comment type="caution">
    <text evidence="3">The sequence shown here is derived from an EMBL/GenBank/DDBJ whole genome shotgun (WGS) entry which is preliminary data.</text>
</comment>
<accession>A0A5D3WH26</accession>
<evidence type="ECO:0000313" key="4">
    <source>
        <dbReference type="Proteomes" id="UP000324159"/>
    </source>
</evidence>